<dbReference type="STRING" id="1804984.AYM40_14210"/>
<organism evidence="1 2">
    <name type="scientific">Paraburkholderia phytofirmans OLGA172</name>
    <dbReference type="NCBI Taxonomy" id="1417228"/>
    <lineage>
        <taxon>Bacteria</taxon>
        <taxon>Pseudomonadati</taxon>
        <taxon>Pseudomonadota</taxon>
        <taxon>Betaproteobacteria</taxon>
        <taxon>Burkholderiales</taxon>
        <taxon>Burkholderiaceae</taxon>
        <taxon>Paraburkholderia</taxon>
    </lineage>
</organism>
<accession>A0A161HYM0</accession>
<dbReference type="InterPro" id="IPR058087">
    <property type="entry name" value="XAC2610_dom"/>
</dbReference>
<dbReference type="AlphaFoldDB" id="A0A161HYM0"/>
<keyword evidence="2" id="KW-1185">Reference proteome</keyword>
<evidence type="ECO:0000313" key="1">
    <source>
        <dbReference type="EMBL" id="ANB73387.1"/>
    </source>
</evidence>
<gene>
    <name evidence="1" type="ORF">AYM40_14210</name>
</gene>
<sequence>MQTIIVDHEVKLVDVKFENLTSGGYEDLKVLNTRGASQEFYDVYLYSPKQGIYVFNKELSDIPCLQADAKRKQVIGACFHESSCENWEERYTLSARGVLSLIERRGTYCDPTGQTYFYVDRFKNGKHIYSKVTPLSPSTGQ</sequence>
<reference evidence="1 2" key="1">
    <citation type="journal article" date="2016" name="Gene">
        <title>PacBio SMRT assembly of a complex multi-replicon genome reveals chlorocatechol degradative operon in a region of genome plasticity.</title>
        <authorList>
            <person name="Ricker N."/>
            <person name="Shen S.Y."/>
            <person name="Goordial J."/>
            <person name="Jin S."/>
            <person name="Fulthorpe R.R."/>
        </authorList>
    </citation>
    <scope>NUCLEOTIDE SEQUENCE [LARGE SCALE GENOMIC DNA]</scope>
    <source>
        <strain evidence="1 2">OLGA172</strain>
    </source>
</reference>
<dbReference type="EMBL" id="CP014578">
    <property type="protein sequence ID" value="ANB73387.1"/>
    <property type="molecule type" value="Genomic_DNA"/>
</dbReference>
<name>A0A161HYM0_9BURK</name>
<proteinExistence type="predicted"/>
<protein>
    <submittedName>
        <fullName evidence="1">Uncharacterized protein</fullName>
    </submittedName>
</protein>
<dbReference type="Proteomes" id="UP000076852">
    <property type="component" value="Chromosome 1"/>
</dbReference>
<evidence type="ECO:0000313" key="2">
    <source>
        <dbReference type="Proteomes" id="UP000076852"/>
    </source>
</evidence>
<dbReference type="NCBIfam" id="NF047539">
    <property type="entry name" value="XAC2610_fam"/>
    <property type="match status" value="1"/>
</dbReference>
<dbReference type="KEGG" id="buz:AYM40_14210"/>